<proteinExistence type="predicted"/>
<dbReference type="Proteomes" id="UP000298663">
    <property type="component" value="Unassembled WGS sequence"/>
</dbReference>
<reference evidence="1 2" key="2">
    <citation type="journal article" date="2019" name="G3 (Bethesda)">
        <title>Hybrid Assembly of the Genome of the Entomopathogenic Nematode Steinernema carpocapsae Identifies the X-Chromosome.</title>
        <authorList>
            <person name="Serra L."/>
            <person name="Macchietto M."/>
            <person name="Macias-Munoz A."/>
            <person name="McGill C.J."/>
            <person name="Rodriguez I.M."/>
            <person name="Rodriguez B."/>
            <person name="Murad R."/>
            <person name="Mortazavi A."/>
        </authorList>
    </citation>
    <scope>NUCLEOTIDE SEQUENCE [LARGE SCALE GENOMIC DNA]</scope>
    <source>
        <strain evidence="1 2">ALL</strain>
    </source>
</reference>
<gene>
    <name evidence="1" type="ORF">L596_012730</name>
</gene>
<organism evidence="1 2">
    <name type="scientific">Steinernema carpocapsae</name>
    <name type="common">Entomopathogenic nematode</name>
    <dbReference type="NCBI Taxonomy" id="34508"/>
    <lineage>
        <taxon>Eukaryota</taxon>
        <taxon>Metazoa</taxon>
        <taxon>Ecdysozoa</taxon>
        <taxon>Nematoda</taxon>
        <taxon>Chromadorea</taxon>
        <taxon>Rhabditida</taxon>
        <taxon>Tylenchina</taxon>
        <taxon>Panagrolaimomorpha</taxon>
        <taxon>Strongyloidoidea</taxon>
        <taxon>Steinernematidae</taxon>
        <taxon>Steinernema</taxon>
    </lineage>
</organism>
<reference evidence="1 2" key="1">
    <citation type="journal article" date="2015" name="Genome Biol.">
        <title>Comparative genomics of Steinernema reveals deeply conserved gene regulatory networks.</title>
        <authorList>
            <person name="Dillman A.R."/>
            <person name="Macchietto M."/>
            <person name="Porter C.F."/>
            <person name="Rogers A."/>
            <person name="Williams B."/>
            <person name="Antoshechkin I."/>
            <person name="Lee M.M."/>
            <person name="Goodwin Z."/>
            <person name="Lu X."/>
            <person name="Lewis E.E."/>
            <person name="Goodrich-Blair H."/>
            <person name="Stock S.P."/>
            <person name="Adams B.J."/>
            <person name="Sternberg P.W."/>
            <person name="Mortazavi A."/>
        </authorList>
    </citation>
    <scope>NUCLEOTIDE SEQUENCE [LARGE SCALE GENOMIC DNA]</scope>
    <source>
        <strain evidence="1 2">ALL</strain>
    </source>
</reference>
<protein>
    <submittedName>
        <fullName evidence="1">Uncharacterized protein</fullName>
    </submittedName>
</protein>
<comment type="caution">
    <text evidence="1">The sequence shown here is derived from an EMBL/GenBank/DDBJ whole genome shotgun (WGS) entry which is preliminary data.</text>
</comment>
<evidence type="ECO:0000313" key="2">
    <source>
        <dbReference type="Proteomes" id="UP000298663"/>
    </source>
</evidence>
<name>A0A4U5NY49_STECR</name>
<dbReference type="EMBL" id="AZBU02000003">
    <property type="protein sequence ID" value="TKR88498.1"/>
    <property type="molecule type" value="Genomic_DNA"/>
</dbReference>
<accession>A0A4U5NY49</accession>
<sequence length="83" mass="9581">MASLASLKIVLARIVQLEGLRSVIRFIEHLQKYAGVGSRARLITSLDHDVPHVHFVLEIFIHFATTERKHEKKQKQSRNHVCQ</sequence>
<evidence type="ECO:0000313" key="1">
    <source>
        <dbReference type="EMBL" id="TKR88498.1"/>
    </source>
</evidence>
<keyword evidence="2" id="KW-1185">Reference proteome</keyword>
<dbReference type="AlphaFoldDB" id="A0A4U5NY49"/>